<dbReference type="SUPFAM" id="SSF101447">
    <property type="entry name" value="Formin homology 2 domain (FH2 domain)"/>
    <property type="match status" value="1"/>
</dbReference>
<feature type="non-terminal residue" evidence="2">
    <location>
        <position position="1"/>
    </location>
</feature>
<protein>
    <submittedName>
        <fullName evidence="2">Uncharacterized protein</fullName>
    </submittedName>
</protein>
<name>A0A3L5TTK1_MYTGA</name>
<sequence>CELKKDTDEFNETKKKFTEFQVQIEAATSEIKDQCFEFIQNGKTQIENVTEKLENLKRKSKEVADHFAIKNINVDELFKCLREMCGNIDNI</sequence>
<evidence type="ECO:0000256" key="1">
    <source>
        <dbReference type="SAM" id="Coils"/>
    </source>
</evidence>
<reference evidence="2 3" key="1">
    <citation type="journal article" date="2016" name="PLoS ONE">
        <title>A First Insight into the Genome of the Filter-Feeder Mussel Mytilus galloprovincialis.</title>
        <authorList>
            <person name="Murgarella M."/>
            <person name="Puiu D."/>
            <person name="Novoa B."/>
            <person name="Figueras A."/>
            <person name="Posada D."/>
            <person name="Canchaya C."/>
        </authorList>
    </citation>
    <scope>NUCLEOTIDE SEQUENCE [LARGE SCALE GENOMIC DNA]</scope>
    <source>
        <tissue evidence="2">Muscle</tissue>
    </source>
</reference>
<gene>
    <name evidence="2" type="ORF">AM593_07077</name>
</gene>
<evidence type="ECO:0000313" key="3">
    <source>
        <dbReference type="Proteomes" id="UP000266721"/>
    </source>
</evidence>
<proteinExistence type="predicted"/>
<feature type="coiled-coil region" evidence="1">
    <location>
        <begin position="39"/>
        <end position="66"/>
    </location>
</feature>
<accession>A0A3L5TTK1</accession>
<dbReference type="AlphaFoldDB" id="A0A3L5TTK1"/>
<evidence type="ECO:0000313" key="2">
    <source>
        <dbReference type="EMBL" id="OPL33256.1"/>
    </source>
</evidence>
<keyword evidence="1" id="KW-0175">Coiled coil</keyword>
<comment type="caution">
    <text evidence="2">The sequence shown here is derived from an EMBL/GenBank/DDBJ whole genome shotgun (WGS) entry which is preliminary data.</text>
</comment>
<dbReference type="Proteomes" id="UP000266721">
    <property type="component" value="Unassembled WGS sequence"/>
</dbReference>
<organism evidence="2 3">
    <name type="scientific">Mytilus galloprovincialis</name>
    <name type="common">Mediterranean mussel</name>
    <dbReference type="NCBI Taxonomy" id="29158"/>
    <lineage>
        <taxon>Eukaryota</taxon>
        <taxon>Metazoa</taxon>
        <taxon>Spiralia</taxon>
        <taxon>Lophotrochozoa</taxon>
        <taxon>Mollusca</taxon>
        <taxon>Bivalvia</taxon>
        <taxon>Autobranchia</taxon>
        <taxon>Pteriomorphia</taxon>
        <taxon>Mytilida</taxon>
        <taxon>Mytiloidea</taxon>
        <taxon>Mytilidae</taxon>
        <taxon>Mytilinae</taxon>
        <taxon>Mytilus</taxon>
    </lineage>
</organism>
<feature type="non-terminal residue" evidence="2">
    <location>
        <position position="91"/>
    </location>
</feature>
<keyword evidence="3" id="KW-1185">Reference proteome</keyword>
<dbReference type="EMBL" id="KV583957">
    <property type="protein sequence ID" value="OPL33256.1"/>
    <property type="molecule type" value="Genomic_DNA"/>
</dbReference>